<accession>A0A382KD09</accession>
<reference evidence="1" key="1">
    <citation type="submission" date="2018-05" db="EMBL/GenBank/DDBJ databases">
        <authorList>
            <person name="Lanie J.A."/>
            <person name="Ng W.-L."/>
            <person name="Kazmierczak K.M."/>
            <person name="Andrzejewski T.M."/>
            <person name="Davidsen T.M."/>
            <person name="Wayne K.J."/>
            <person name="Tettelin H."/>
            <person name="Glass J.I."/>
            <person name="Rusch D."/>
            <person name="Podicherti R."/>
            <person name="Tsui H.-C.T."/>
            <person name="Winkler M.E."/>
        </authorList>
    </citation>
    <scope>NUCLEOTIDE SEQUENCE</scope>
</reference>
<feature type="non-terminal residue" evidence="1">
    <location>
        <position position="110"/>
    </location>
</feature>
<protein>
    <submittedName>
        <fullName evidence="1">Uncharacterized protein</fullName>
    </submittedName>
</protein>
<dbReference type="AlphaFoldDB" id="A0A382KD09"/>
<name>A0A382KD09_9ZZZZ</name>
<organism evidence="1">
    <name type="scientific">marine metagenome</name>
    <dbReference type="NCBI Taxonomy" id="408172"/>
    <lineage>
        <taxon>unclassified sequences</taxon>
        <taxon>metagenomes</taxon>
        <taxon>ecological metagenomes</taxon>
    </lineage>
</organism>
<proteinExistence type="predicted"/>
<gene>
    <name evidence="1" type="ORF">METZ01_LOCUS275728</name>
</gene>
<dbReference type="EMBL" id="UINC01080178">
    <property type="protein sequence ID" value="SVC22874.1"/>
    <property type="molecule type" value="Genomic_DNA"/>
</dbReference>
<evidence type="ECO:0000313" key="1">
    <source>
        <dbReference type="EMBL" id="SVC22874.1"/>
    </source>
</evidence>
<sequence length="110" mass="12704">MSSLTLRQTQHVTGGVATIRPTTVHSRHKLGLPSMASLHLTFKQTDDKLRQIPHLMPLLDVFYCSLPNESSYWKFALPLNLTYQHSLCNDINALLIHFYHWNNLEKSVNF</sequence>